<dbReference type="Proteomes" id="UP000631114">
    <property type="component" value="Unassembled WGS sequence"/>
</dbReference>
<dbReference type="PANTHER" id="PTHR10288">
    <property type="entry name" value="KH DOMAIN CONTAINING RNA BINDING PROTEIN"/>
    <property type="match status" value="1"/>
</dbReference>
<dbReference type="GO" id="GO:0003723">
    <property type="term" value="F:RNA binding"/>
    <property type="evidence" value="ECO:0007669"/>
    <property type="project" value="UniProtKB-UniRule"/>
</dbReference>
<dbReference type="SUPFAM" id="SSF54791">
    <property type="entry name" value="Eukaryotic type KH-domain (KH-domain type I)"/>
    <property type="match status" value="2"/>
</dbReference>
<sequence length="116" mass="11985">MRVGGVIGKGGTIVKILQHETGCDIKILEGSPDSEDRLIIISGPAGVIDVGGPMGMSEYAGARPTVVVTTTTMEVIVPRAIVPSIYGEDGSSLKQIIQISGARITTIEPKPGATEI</sequence>
<dbReference type="Pfam" id="PF00013">
    <property type="entry name" value="KH_1"/>
    <property type="match status" value="2"/>
</dbReference>
<dbReference type="InterPro" id="IPR036612">
    <property type="entry name" value="KH_dom_type_1_sf"/>
</dbReference>
<evidence type="ECO:0000313" key="3">
    <source>
        <dbReference type="EMBL" id="KAF9621794.1"/>
    </source>
</evidence>
<keyword evidence="1" id="KW-0694">RNA-binding</keyword>
<evidence type="ECO:0000259" key="2">
    <source>
        <dbReference type="Pfam" id="PF00013"/>
    </source>
</evidence>
<dbReference type="Gene3D" id="3.30.1370.10">
    <property type="entry name" value="K Homology domain, type 1"/>
    <property type="match status" value="2"/>
</dbReference>
<protein>
    <recommendedName>
        <fullName evidence="2">K Homology domain-containing protein</fullName>
    </recommendedName>
</protein>
<feature type="domain" description="K Homology" evidence="2">
    <location>
        <begin position="3"/>
        <end position="46"/>
    </location>
</feature>
<gene>
    <name evidence="3" type="ORF">IFM89_028232</name>
</gene>
<proteinExistence type="predicted"/>
<accession>A0A835IQZ9</accession>
<evidence type="ECO:0000313" key="4">
    <source>
        <dbReference type="Proteomes" id="UP000631114"/>
    </source>
</evidence>
<dbReference type="AlphaFoldDB" id="A0A835IQZ9"/>
<dbReference type="InterPro" id="IPR004088">
    <property type="entry name" value="KH_dom_type_1"/>
</dbReference>
<organism evidence="3 4">
    <name type="scientific">Coptis chinensis</name>
    <dbReference type="NCBI Taxonomy" id="261450"/>
    <lineage>
        <taxon>Eukaryota</taxon>
        <taxon>Viridiplantae</taxon>
        <taxon>Streptophyta</taxon>
        <taxon>Embryophyta</taxon>
        <taxon>Tracheophyta</taxon>
        <taxon>Spermatophyta</taxon>
        <taxon>Magnoliopsida</taxon>
        <taxon>Ranunculales</taxon>
        <taxon>Ranunculaceae</taxon>
        <taxon>Coptidoideae</taxon>
        <taxon>Coptis</taxon>
    </lineage>
</organism>
<keyword evidence="4" id="KW-1185">Reference proteome</keyword>
<dbReference type="EMBL" id="JADFTS010000002">
    <property type="protein sequence ID" value="KAF9621794.1"/>
    <property type="molecule type" value="Genomic_DNA"/>
</dbReference>
<feature type="domain" description="K Homology" evidence="2">
    <location>
        <begin position="72"/>
        <end position="111"/>
    </location>
</feature>
<comment type="caution">
    <text evidence="3">The sequence shown here is derived from an EMBL/GenBank/DDBJ whole genome shotgun (WGS) entry which is preliminary data.</text>
</comment>
<reference evidence="3 4" key="1">
    <citation type="submission" date="2020-10" db="EMBL/GenBank/DDBJ databases">
        <title>The Coptis chinensis genome and diversification of protoberbering-type alkaloids.</title>
        <authorList>
            <person name="Wang B."/>
            <person name="Shu S."/>
            <person name="Song C."/>
            <person name="Liu Y."/>
        </authorList>
    </citation>
    <scope>NUCLEOTIDE SEQUENCE [LARGE SCALE GENOMIC DNA]</scope>
    <source>
        <strain evidence="3">HL-2020</strain>
        <tissue evidence="3">Leaf</tissue>
    </source>
</reference>
<evidence type="ECO:0000256" key="1">
    <source>
        <dbReference type="PROSITE-ProRule" id="PRU00117"/>
    </source>
</evidence>
<dbReference type="OrthoDB" id="442947at2759"/>
<dbReference type="PROSITE" id="PS50084">
    <property type="entry name" value="KH_TYPE_1"/>
    <property type="match status" value="2"/>
</dbReference>
<name>A0A835IQZ9_9MAGN</name>